<accession>A0A1E8B032</accession>
<gene>
    <name evidence="1" type="ORF">BWGOE8_50760</name>
</gene>
<proteinExistence type="predicted"/>
<dbReference type="Proteomes" id="UP000175706">
    <property type="component" value="Unassembled WGS sequence"/>
</dbReference>
<evidence type="ECO:0000313" key="1">
    <source>
        <dbReference type="EMBL" id="OFD71806.1"/>
    </source>
</evidence>
<organism evidence="1 2">
    <name type="scientific">Bacillus mycoides</name>
    <dbReference type="NCBI Taxonomy" id="1405"/>
    <lineage>
        <taxon>Bacteria</taxon>
        <taxon>Bacillati</taxon>
        <taxon>Bacillota</taxon>
        <taxon>Bacilli</taxon>
        <taxon>Bacillales</taxon>
        <taxon>Bacillaceae</taxon>
        <taxon>Bacillus</taxon>
        <taxon>Bacillus cereus group</taxon>
    </lineage>
</organism>
<dbReference type="AlphaFoldDB" id="A0A1E8B032"/>
<reference evidence="1 2" key="1">
    <citation type="submission" date="2016-05" db="EMBL/GenBank/DDBJ databases">
        <title>Bacillus thuringiensis and Bacillus weihenstephanensis as novel biocontrol agents of wilt causing Verticillium species.</title>
        <authorList>
            <person name="Hollensteiner J."/>
            <person name="Wemheuer F."/>
            <person name="Harting R."/>
            <person name="Kolarzyk A."/>
            <person name="Diaz-Valerio S."/>
            <person name="Poehlein A."/>
            <person name="Brzuszkiewicz E."/>
            <person name="Nesemann K."/>
            <person name="Braus-Stromeyer S."/>
            <person name="Braus G."/>
            <person name="Daniel R."/>
            <person name="Liesegang H."/>
        </authorList>
    </citation>
    <scope>NUCLEOTIDE SEQUENCE [LARGE SCALE GENOMIC DNA]</scope>
    <source>
        <strain evidence="1 2">GOE8</strain>
    </source>
</reference>
<sequence>MSKNLSHKKAKSAFYVKEPYPVRAKRATSAFSCIQLQRLESPVISLSRSKQKALQGRELEVSCDSEQAASAFKSIIDSRMHVASKRVFLVLCRYLVVGQMSFRRQSLERFPYLFSVRLASFRSLS</sequence>
<name>A0A1E8B032_BACMY</name>
<evidence type="ECO:0000313" key="2">
    <source>
        <dbReference type="Proteomes" id="UP000175706"/>
    </source>
</evidence>
<comment type="caution">
    <text evidence="1">The sequence shown here is derived from an EMBL/GenBank/DDBJ whole genome shotgun (WGS) entry which is preliminary data.</text>
</comment>
<protein>
    <submittedName>
        <fullName evidence="1">Uncharacterized protein</fullName>
    </submittedName>
</protein>
<dbReference type="EMBL" id="LXLT01000067">
    <property type="protein sequence ID" value="OFD71806.1"/>
    <property type="molecule type" value="Genomic_DNA"/>
</dbReference>